<keyword evidence="2" id="KW-0001">2Fe-2S</keyword>
<evidence type="ECO:0000313" key="9">
    <source>
        <dbReference type="EMBL" id="KAK9843781.1"/>
    </source>
</evidence>
<dbReference type="Gene3D" id="3.30.420.40">
    <property type="match status" value="1"/>
</dbReference>
<dbReference type="GO" id="GO:0005536">
    <property type="term" value="F:D-glucose binding"/>
    <property type="evidence" value="ECO:0007669"/>
    <property type="project" value="InterPro"/>
</dbReference>
<reference evidence="9 10" key="1">
    <citation type="journal article" date="2024" name="Nat. Commun.">
        <title>Phylogenomics reveals the evolutionary origins of lichenization in chlorophyte algae.</title>
        <authorList>
            <person name="Puginier C."/>
            <person name="Libourel C."/>
            <person name="Otte J."/>
            <person name="Skaloud P."/>
            <person name="Haon M."/>
            <person name="Grisel S."/>
            <person name="Petersen M."/>
            <person name="Berrin J.G."/>
            <person name="Delaux P.M."/>
            <person name="Dal Grande F."/>
            <person name="Keller J."/>
        </authorList>
    </citation>
    <scope>NUCLEOTIDE SEQUENCE [LARGE SCALE GENOMIC DNA]</scope>
    <source>
        <strain evidence="9 10">SAG 245.80</strain>
    </source>
</reference>
<accession>A0AAW1SCE7</accession>
<evidence type="ECO:0000259" key="8">
    <source>
        <dbReference type="PROSITE" id="PS51085"/>
    </source>
</evidence>
<comment type="cofactor">
    <cofactor evidence="7">
        <name>[2Fe-2S] cluster</name>
        <dbReference type="ChEBI" id="CHEBI:190135"/>
    </cofactor>
</comment>
<dbReference type="CDD" id="cd00207">
    <property type="entry name" value="fer2"/>
    <property type="match status" value="1"/>
</dbReference>
<evidence type="ECO:0000256" key="6">
    <source>
        <dbReference type="ARBA" id="ARBA00023014"/>
    </source>
</evidence>
<dbReference type="InterPro" id="IPR036010">
    <property type="entry name" value="2Fe-2S_ferredoxin-like_sf"/>
</dbReference>
<dbReference type="GO" id="GO:0006096">
    <property type="term" value="P:glycolytic process"/>
    <property type="evidence" value="ECO:0007669"/>
    <property type="project" value="InterPro"/>
</dbReference>
<dbReference type="GO" id="GO:0005524">
    <property type="term" value="F:ATP binding"/>
    <property type="evidence" value="ECO:0007669"/>
    <property type="project" value="InterPro"/>
</dbReference>
<evidence type="ECO:0000256" key="2">
    <source>
        <dbReference type="ARBA" id="ARBA00022714"/>
    </source>
</evidence>
<evidence type="ECO:0000256" key="5">
    <source>
        <dbReference type="ARBA" id="ARBA00023004"/>
    </source>
</evidence>
<dbReference type="InterPro" id="IPR012675">
    <property type="entry name" value="Beta-grasp_dom_sf"/>
</dbReference>
<dbReference type="EMBL" id="JALJOU010000005">
    <property type="protein sequence ID" value="KAK9843781.1"/>
    <property type="molecule type" value="Genomic_DNA"/>
</dbReference>
<keyword evidence="3" id="KW-0479">Metal-binding</keyword>
<dbReference type="Pfam" id="PF00111">
    <property type="entry name" value="Fer2"/>
    <property type="match status" value="1"/>
</dbReference>
<protein>
    <recommendedName>
        <fullName evidence="8">2Fe-2S ferredoxin-type domain-containing protein</fullName>
    </recommendedName>
</protein>
<dbReference type="NCBIfam" id="TIGR00749">
    <property type="entry name" value="glk"/>
    <property type="match status" value="1"/>
</dbReference>
<dbReference type="GO" id="GO:0004340">
    <property type="term" value="F:glucokinase activity"/>
    <property type="evidence" value="ECO:0007669"/>
    <property type="project" value="InterPro"/>
</dbReference>
<keyword evidence="4" id="KW-0418">Kinase</keyword>
<dbReference type="GO" id="GO:0051537">
    <property type="term" value="F:2 iron, 2 sulfur cluster binding"/>
    <property type="evidence" value="ECO:0007669"/>
    <property type="project" value="UniProtKB-KW"/>
</dbReference>
<dbReference type="PRINTS" id="PR00355">
    <property type="entry name" value="ADRENODOXIN"/>
</dbReference>
<proteinExistence type="predicted"/>
<feature type="domain" description="2Fe-2S ferredoxin-type" evidence="8">
    <location>
        <begin position="355"/>
        <end position="459"/>
    </location>
</feature>
<dbReference type="Gene3D" id="3.10.20.30">
    <property type="match status" value="1"/>
</dbReference>
<keyword evidence="10" id="KW-1185">Reference proteome</keyword>
<organism evidence="9 10">
    <name type="scientific">Elliptochloris bilobata</name>
    <dbReference type="NCBI Taxonomy" id="381761"/>
    <lineage>
        <taxon>Eukaryota</taxon>
        <taxon>Viridiplantae</taxon>
        <taxon>Chlorophyta</taxon>
        <taxon>core chlorophytes</taxon>
        <taxon>Trebouxiophyceae</taxon>
        <taxon>Trebouxiophyceae incertae sedis</taxon>
        <taxon>Elliptochloris clade</taxon>
        <taxon>Elliptochloris</taxon>
    </lineage>
</organism>
<keyword evidence="1" id="KW-0808">Transferase</keyword>
<dbReference type="PANTHER" id="PTHR47363">
    <property type="entry name" value="GLUCOKINASE"/>
    <property type="match status" value="1"/>
</dbReference>
<dbReference type="Pfam" id="PF02685">
    <property type="entry name" value="Glucokinase"/>
    <property type="match status" value="1"/>
</dbReference>
<dbReference type="PANTHER" id="PTHR47363:SF1">
    <property type="entry name" value="GLUCOKINASE"/>
    <property type="match status" value="1"/>
</dbReference>
<dbReference type="AlphaFoldDB" id="A0AAW1SCE7"/>
<dbReference type="GO" id="GO:0140647">
    <property type="term" value="P:P450-containing electron transport chain"/>
    <property type="evidence" value="ECO:0007669"/>
    <property type="project" value="InterPro"/>
</dbReference>
<dbReference type="InterPro" id="IPR018298">
    <property type="entry name" value="Adrenodoxin_Fe-S_BS"/>
</dbReference>
<dbReference type="PROSITE" id="PS51085">
    <property type="entry name" value="2FE2S_FER_2"/>
    <property type="match status" value="1"/>
</dbReference>
<dbReference type="SUPFAM" id="SSF54292">
    <property type="entry name" value="2Fe-2S ferredoxin-like"/>
    <property type="match status" value="1"/>
</dbReference>
<comment type="caution">
    <text evidence="9">The sequence shown here is derived from an EMBL/GenBank/DDBJ whole genome shotgun (WGS) entry which is preliminary data.</text>
</comment>
<dbReference type="InterPro" id="IPR003836">
    <property type="entry name" value="Glucokinase"/>
</dbReference>
<dbReference type="Proteomes" id="UP001445335">
    <property type="component" value="Unassembled WGS sequence"/>
</dbReference>
<gene>
    <name evidence="9" type="ORF">WJX81_006046</name>
</gene>
<evidence type="ECO:0000313" key="10">
    <source>
        <dbReference type="Proteomes" id="UP001445335"/>
    </source>
</evidence>
<dbReference type="CDD" id="cd24008">
    <property type="entry name" value="ASKHA_NBD_GLK"/>
    <property type="match status" value="1"/>
</dbReference>
<dbReference type="InterPro" id="IPR001041">
    <property type="entry name" value="2Fe-2S_ferredoxin-type"/>
</dbReference>
<evidence type="ECO:0000256" key="4">
    <source>
        <dbReference type="ARBA" id="ARBA00022777"/>
    </source>
</evidence>
<dbReference type="PROSITE" id="PS00814">
    <property type="entry name" value="ADX"/>
    <property type="match status" value="1"/>
</dbReference>
<dbReference type="InterPro" id="IPR001055">
    <property type="entry name" value="Adrenodoxin-like"/>
</dbReference>
<evidence type="ECO:0000256" key="1">
    <source>
        <dbReference type="ARBA" id="ARBA00022679"/>
    </source>
</evidence>
<evidence type="ECO:0000256" key="7">
    <source>
        <dbReference type="ARBA" id="ARBA00034078"/>
    </source>
</evidence>
<dbReference type="Gene3D" id="3.40.367.20">
    <property type="match status" value="1"/>
</dbReference>
<dbReference type="SUPFAM" id="SSF53067">
    <property type="entry name" value="Actin-like ATPase domain"/>
    <property type="match status" value="1"/>
</dbReference>
<name>A0AAW1SCE7_9CHLO</name>
<dbReference type="InterPro" id="IPR043129">
    <property type="entry name" value="ATPase_NBD"/>
</dbReference>
<keyword evidence="6" id="KW-0411">Iron-sulfur</keyword>
<keyword evidence="5" id="KW-0408">Iron</keyword>
<evidence type="ECO:0000256" key="3">
    <source>
        <dbReference type="ARBA" id="ARBA00022723"/>
    </source>
</evidence>
<sequence length="472" mass="51481">MASYNRRAIERPHVRCANSRKWVATEGENVVLIADIGGTNCRFELWNINLQDRTKHRELFHITYPTREFPTFPEALQALARQPAFEAHTPRAAAFGVAGPVADNRCEMTNLSWVIDGDYLTTAHGVRMAVLNDFEANGYGVTAVSEENLVVLNDVPAKQKGPKAVLGPGTGLGQAQVLWDEGLGGYRVWPSEGSHATFAPRGWKQRALQAFVERELGACEVEHVACGSGLERIYSFLATDEPSNRPKIDLSVCLDAPMITRGALDGTDTLAGEAVDMFLAIIGAEAGYMGLRALATGGVYLCGGITPKLITRIKDRRCLVDSFLHKESRFHRMVADIPLYAVVDNEVGLLGVREISVTFYDEKDKSEKTVRAVLGQSLMEAAHANDVDLEGACEGSLACSTCHVVVEDADLYNMLPEPTDDENDMLDLAYGLTETSRLGCQVIAAKELDGIRVRIPGATRNFAVDGHVPKPH</sequence>
<dbReference type="GO" id="GO:0046872">
    <property type="term" value="F:metal ion binding"/>
    <property type="evidence" value="ECO:0007669"/>
    <property type="project" value="UniProtKB-KW"/>
</dbReference>